<dbReference type="Pfam" id="PF02468">
    <property type="entry name" value="PsbN"/>
    <property type="match status" value="1"/>
</dbReference>
<dbReference type="PANTHER" id="PTHR35326:SF3">
    <property type="entry name" value="PROTEIN PSBN"/>
    <property type="match status" value="1"/>
</dbReference>
<dbReference type="InterPro" id="IPR003398">
    <property type="entry name" value="PSII_PsbN"/>
</dbReference>
<accession>A0A088CIM0</accession>
<geneLocation type="chloroplast" evidence="6"/>
<protein>
    <recommendedName>
        <fullName evidence="5">Protein PsbN</fullName>
    </recommendedName>
</protein>
<organism evidence="6">
    <name type="scientific">Chloropicon primus</name>
    <dbReference type="NCBI Taxonomy" id="1764295"/>
    <lineage>
        <taxon>Eukaryota</taxon>
        <taxon>Viridiplantae</taxon>
        <taxon>Chlorophyta</taxon>
        <taxon>Chloropicophyceae</taxon>
        <taxon>Chloropicales</taxon>
        <taxon>Chloropicaceae</taxon>
        <taxon>Chloropicon</taxon>
    </lineage>
</organism>
<dbReference type="EMBL" id="KJ746601">
    <property type="protein sequence ID" value="AID67785.1"/>
    <property type="molecule type" value="Genomic_DNA"/>
</dbReference>
<comment type="caution">
    <text evidence="5">Originally thought to be a component of PSII; based on experiments in Synechocystis, N.tabacum and barley, and its absence from PSII in T.elongatus and T.vulcanus, this is probably not true.</text>
</comment>
<keyword evidence="5" id="KW-0793">Thylakoid</keyword>
<keyword evidence="4 5" id="KW-0472">Membrane</keyword>
<name>A0A088CIM0_9CHLO</name>
<dbReference type="AlphaFoldDB" id="A0A088CIM0"/>
<comment type="similarity">
    <text evidence="5">Belongs to the PsbN family.</text>
</comment>
<dbReference type="PANTHER" id="PTHR35326">
    <property type="entry name" value="PROTEIN PSBN"/>
    <property type="match status" value="1"/>
</dbReference>
<comment type="subcellular location">
    <subcellularLocation>
        <location evidence="1">Membrane</location>
        <topology evidence="1">Single-pass membrane protein</topology>
    </subcellularLocation>
    <subcellularLocation>
        <location evidence="5">Plastid</location>
        <location evidence="5">Chloroplast thylakoid membrane</location>
        <topology evidence="5">Single-pass membrane protein</topology>
    </subcellularLocation>
</comment>
<evidence type="ECO:0000256" key="5">
    <source>
        <dbReference type="HAMAP-Rule" id="MF_00293"/>
    </source>
</evidence>
<evidence type="ECO:0000256" key="1">
    <source>
        <dbReference type="ARBA" id="ARBA00004167"/>
    </source>
</evidence>
<keyword evidence="3 5" id="KW-1133">Transmembrane helix</keyword>
<evidence type="ECO:0000256" key="3">
    <source>
        <dbReference type="ARBA" id="ARBA00022989"/>
    </source>
</evidence>
<evidence type="ECO:0000256" key="4">
    <source>
        <dbReference type="ARBA" id="ARBA00023136"/>
    </source>
</evidence>
<evidence type="ECO:0000256" key="2">
    <source>
        <dbReference type="ARBA" id="ARBA00022692"/>
    </source>
</evidence>
<keyword evidence="6" id="KW-0934">Plastid</keyword>
<sequence length="44" mass="4953">MDFSALFSTVFISCFILSLTAYSIYLGFGPGAEDLRDPFEEHED</sequence>
<keyword evidence="6" id="KW-0150">Chloroplast</keyword>
<keyword evidence="2 5" id="KW-0812">Transmembrane</keyword>
<comment type="function">
    <text evidence="5">May play a role in photosystem I and II biogenesis.</text>
</comment>
<evidence type="ECO:0000313" key="6">
    <source>
        <dbReference type="EMBL" id="AID67785.1"/>
    </source>
</evidence>
<reference evidence="6" key="1">
    <citation type="journal article" date="2014" name="BMC Genomics">
        <title>Six newly sequenced chloroplast genomes from prasinophyte green algae provide insights into the relationships among prasinophyte lineages and the diversity of streamlined genome architecture in picoplanktonic species.</title>
        <authorList>
            <person name="Lemieux C."/>
            <person name="Otis C."/>
            <person name="Turmel M."/>
        </authorList>
    </citation>
    <scope>NUCLEOTIDE SEQUENCE</scope>
</reference>
<gene>
    <name evidence="5 6" type="primary">psbN</name>
</gene>
<dbReference type="GO" id="GO:0009535">
    <property type="term" value="C:chloroplast thylakoid membrane"/>
    <property type="evidence" value="ECO:0007669"/>
    <property type="project" value="UniProtKB-SubCell"/>
</dbReference>
<dbReference type="GO" id="GO:0015979">
    <property type="term" value="P:photosynthesis"/>
    <property type="evidence" value="ECO:0007669"/>
    <property type="project" value="InterPro"/>
</dbReference>
<feature type="transmembrane region" description="Helical" evidence="5">
    <location>
        <begin position="6"/>
        <end position="28"/>
    </location>
</feature>
<proteinExistence type="inferred from homology"/>
<dbReference type="HAMAP" id="MF_00293">
    <property type="entry name" value="PSII_PsbN"/>
    <property type="match status" value="1"/>
</dbReference>